<gene>
    <name evidence="2" type="ORF">QR680_016141</name>
</gene>
<evidence type="ECO:0000313" key="2">
    <source>
        <dbReference type="EMBL" id="KAK0402094.1"/>
    </source>
</evidence>
<dbReference type="AlphaFoldDB" id="A0AA39LM41"/>
<keyword evidence="3" id="KW-1185">Reference proteome</keyword>
<feature type="compositionally biased region" description="Basic residues" evidence="1">
    <location>
        <begin position="128"/>
        <end position="151"/>
    </location>
</feature>
<dbReference type="Proteomes" id="UP001175271">
    <property type="component" value="Unassembled WGS sequence"/>
</dbReference>
<feature type="region of interest" description="Disordered" evidence="1">
    <location>
        <begin position="55"/>
        <end position="151"/>
    </location>
</feature>
<sequence length="151" mass="16875">MSSSTEILTNFDIPSGNAPLATAAEFEGDDCEEFWHAEADFVKEQQALAEAKAKERALRKGIPMSDDETMEDEEAIVSDEQGEEEEEEVESEYPELDNTAATENSVEEDSYDFSVMDTEVDNGETAPKKKKTSMKRKKSSTKTSFKKKRVA</sequence>
<proteinExistence type="predicted"/>
<comment type="caution">
    <text evidence="2">The sequence shown here is derived from an EMBL/GenBank/DDBJ whole genome shotgun (WGS) entry which is preliminary data.</text>
</comment>
<evidence type="ECO:0000256" key="1">
    <source>
        <dbReference type="SAM" id="MobiDB-lite"/>
    </source>
</evidence>
<protein>
    <submittedName>
        <fullName evidence="2">Uncharacterized protein</fullName>
    </submittedName>
</protein>
<reference evidence="2" key="1">
    <citation type="submission" date="2023-06" db="EMBL/GenBank/DDBJ databases">
        <title>Genomic analysis of the entomopathogenic nematode Steinernema hermaphroditum.</title>
        <authorList>
            <person name="Schwarz E.M."/>
            <person name="Heppert J.K."/>
            <person name="Baniya A."/>
            <person name="Schwartz H.T."/>
            <person name="Tan C.-H."/>
            <person name="Antoshechkin I."/>
            <person name="Sternberg P.W."/>
            <person name="Goodrich-Blair H."/>
            <person name="Dillman A.R."/>
        </authorList>
    </citation>
    <scope>NUCLEOTIDE SEQUENCE</scope>
    <source>
        <strain evidence="2">PS9179</strain>
        <tissue evidence="2">Whole animal</tissue>
    </source>
</reference>
<name>A0AA39LM41_9BILA</name>
<accession>A0AA39LM41</accession>
<evidence type="ECO:0000313" key="3">
    <source>
        <dbReference type="Proteomes" id="UP001175271"/>
    </source>
</evidence>
<dbReference type="EMBL" id="JAUCMV010000004">
    <property type="protein sequence ID" value="KAK0402094.1"/>
    <property type="molecule type" value="Genomic_DNA"/>
</dbReference>
<organism evidence="2 3">
    <name type="scientific">Steinernema hermaphroditum</name>
    <dbReference type="NCBI Taxonomy" id="289476"/>
    <lineage>
        <taxon>Eukaryota</taxon>
        <taxon>Metazoa</taxon>
        <taxon>Ecdysozoa</taxon>
        <taxon>Nematoda</taxon>
        <taxon>Chromadorea</taxon>
        <taxon>Rhabditida</taxon>
        <taxon>Tylenchina</taxon>
        <taxon>Panagrolaimomorpha</taxon>
        <taxon>Strongyloidoidea</taxon>
        <taxon>Steinernematidae</taxon>
        <taxon>Steinernema</taxon>
    </lineage>
</organism>
<feature type="compositionally biased region" description="Acidic residues" evidence="1">
    <location>
        <begin position="65"/>
        <end position="95"/>
    </location>
</feature>